<dbReference type="STRING" id="3775.A0A1Q3CIZ6"/>
<dbReference type="Proteomes" id="UP000187406">
    <property type="component" value="Unassembled WGS sequence"/>
</dbReference>
<evidence type="ECO:0000313" key="2">
    <source>
        <dbReference type="Proteomes" id="UP000187406"/>
    </source>
</evidence>
<name>A0A1Q3CIZ6_CEPFO</name>
<gene>
    <name evidence="1" type="ORF">CFOL_v3_23650</name>
</gene>
<reference evidence="2" key="1">
    <citation type="submission" date="2016-04" db="EMBL/GenBank/DDBJ databases">
        <title>Cephalotus genome sequencing.</title>
        <authorList>
            <person name="Fukushima K."/>
            <person name="Hasebe M."/>
            <person name="Fang X."/>
        </authorList>
    </citation>
    <scope>NUCLEOTIDE SEQUENCE [LARGE SCALE GENOMIC DNA]</scope>
    <source>
        <strain evidence="2">cv. St1</strain>
    </source>
</reference>
<sequence>MVNTAVWNVRGLNNPSKCREVGHFILSNKISLIALLETRISEPNVNQVVKSIRKQWNFCSNHSVSLSGRIIVMWDPAYLVFAPIFVNEQALHGEVTLPNQQKIYVSFVYGLCDSRDRKLLWDDISFCARSFKKSPWTLLGDFNVSRFSHEHSKSYRVTKAMKDFNNTITSAELEDLKSTGLNFTWSNMRSGTASISKKLDRVMGNCLWFQCFGNAYAHTHNARLSDHSPISIHLMQQGHFGRPFKFLNFWADHPDFLDIVRQEWVKSYEGSLLSNIPQKLKNLKGPLKRLSTRPDFATEDLRQKLSKVQMDMDERPEDVELKSQNSRLRKELAVSARKEEAFFKQKSRVHWLKEGDSSTAFFHRAVKMRQSKITLLRSIMNQVLG</sequence>
<proteinExistence type="predicted"/>
<dbReference type="EMBL" id="BDDD01002136">
    <property type="protein sequence ID" value="GAV80189.1"/>
    <property type="molecule type" value="Genomic_DNA"/>
</dbReference>
<dbReference type="AlphaFoldDB" id="A0A1Q3CIZ6"/>
<protein>
    <submittedName>
        <fullName evidence="1">Exo_endo_phos domain-containing protein</fullName>
    </submittedName>
</protein>
<dbReference type="PANTHER" id="PTHR33710:SF71">
    <property type="entry name" value="ENDONUCLEASE_EXONUCLEASE_PHOSPHATASE DOMAIN-CONTAINING PROTEIN"/>
    <property type="match status" value="1"/>
</dbReference>
<dbReference type="InterPro" id="IPR036691">
    <property type="entry name" value="Endo/exonu/phosph_ase_sf"/>
</dbReference>
<dbReference type="Gene3D" id="3.60.10.10">
    <property type="entry name" value="Endonuclease/exonuclease/phosphatase"/>
    <property type="match status" value="1"/>
</dbReference>
<dbReference type="OrthoDB" id="1001388at2759"/>
<organism evidence="1 2">
    <name type="scientific">Cephalotus follicularis</name>
    <name type="common">Albany pitcher plant</name>
    <dbReference type="NCBI Taxonomy" id="3775"/>
    <lineage>
        <taxon>Eukaryota</taxon>
        <taxon>Viridiplantae</taxon>
        <taxon>Streptophyta</taxon>
        <taxon>Embryophyta</taxon>
        <taxon>Tracheophyta</taxon>
        <taxon>Spermatophyta</taxon>
        <taxon>Magnoliopsida</taxon>
        <taxon>eudicotyledons</taxon>
        <taxon>Gunneridae</taxon>
        <taxon>Pentapetalae</taxon>
        <taxon>rosids</taxon>
        <taxon>fabids</taxon>
        <taxon>Oxalidales</taxon>
        <taxon>Cephalotaceae</taxon>
        <taxon>Cephalotus</taxon>
    </lineage>
</organism>
<evidence type="ECO:0000313" key="1">
    <source>
        <dbReference type="EMBL" id="GAV80189.1"/>
    </source>
</evidence>
<dbReference type="InParanoid" id="A0A1Q3CIZ6"/>
<keyword evidence="2" id="KW-1185">Reference proteome</keyword>
<accession>A0A1Q3CIZ6</accession>
<comment type="caution">
    <text evidence="1">The sequence shown here is derived from an EMBL/GenBank/DDBJ whole genome shotgun (WGS) entry which is preliminary data.</text>
</comment>
<dbReference type="PANTHER" id="PTHR33710">
    <property type="entry name" value="BNAC02G09200D PROTEIN"/>
    <property type="match status" value="1"/>
</dbReference>
<dbReference type="SUPFAM" id="SSF56219">
    <property type="entry name" value="DNase I-like"/>
    <property type="match status" value="1"/>
</dbReference>